<protein>
    <submittedName>
        <fullName evidence="2">Uncharacterized protein</fullName>
    </submittedName>
</protein>
<evidence type="ECO:0000256" key="1">
    <source>
        <dbReference type="SAM" id="MobiDB-lite"/>
    </source>
</evidence>
<reference evidence="2" key="2">
    <citation type="submission" date="2022-01" db="EMBL/GenBank/DDBJ databases">
        <authorList>
            <person name="Yamashiro T."/>
            <person name="Shiraishi A."/>
            <person name="Satake H."/>
            <person name="Nakayama K."/>
        </authorList>
    </citation>
    <scope>NUCLEOTIDE SEQUENCE</scope>
</reference>
<name>A0ABQ5EUY9_9ASTR</name>
<proteinExistence type="predicted"/>
<organism evidence="2 3">
    <name type="scientific">Tanacetum coccineum</name>
    <dbReference type="NCBI Taxonomy" id="301880"/>
    <lineage>
        <taxon>Eukaryota</taxon>
        <taxon>Viridiplantae</taxon>
        <taxon>Streptophyta</taxon>
        <taxon>Embryophyta</taxon>
        <taxon>Tracheophyta</taxon>
        <taxon>Spermatophyta</taxon>
        <taxon>Magnoliopsida</taxon>
        <taxon>eudicotyledons</taxon>
        <taxon>Gunneridae</taxon>
        <taxon>Pentapetalae</taxon>
        <taxon>asterids</taxon>
        <taxon>campanulids</taxon>
        <taxon>Asterales</taxon>
        <taxon>Asteraceae</taxon>
        <taxon>Asteroideae</taxon>
        <taxon>Anthemideae</taxon>
        <taxon>Anthemidinae</taxon>
        <taxon>Tanacetum</taxon>
    </lineage>
</organism>
<feature type="compositionally biased region" description="Basic residues" evidence="1">
    <location>
        <begin position="161"/>
        <end position="171"/>
    </location>
</feature>
<evidence type="ECO:0000313" key="2">
    <source>
        <dbReference type="EMBL" id="GJT54588.1"/>
    </source>
</evidence>
<dbReference type="EMBL" id="BQNB010016685">
    <property type="protein sequence ID" value="GJT54588.1"/>
    <property type="molecule type" value="Genomic_DNA"/>
</dbReference>
<accession>A0ABQ5EUY9</accession>
<comment type="caution">
    <text evidence="2">The sequence shown here is derived from an EMBL/GenBank/DDBJ whole genome shotgun (WGS) entry which is preliminary data.</text>
</comment>
<sequence>MANQEQNPPQQEHPFVVAKQITILQDSPNMYKEYLAEFWNSAKALENSKYVPPPSIDIVRPWFETISYGEAVPAKGTFKKSLLPPWVEMKESYGDRELTLYPAQVFSVNNWELKPNQPEEPPFTDHMLAIWAADMPVVFKAPKTSSKSKSVSQGTKPGAKLGHKKLLTSSK</sequence>
<reference evidence="2" key="1">
    <citation type="journal article" date="2022" name="Int. J. Mol. Sci.">
        <title>Draft Genome of Tanacetum Coccineum: Genomic Comparison of Closely Related Tanacetum-Family Plants.</title>
        <authorList>
            <person name="Yamashiro T."/>
            <person name="Shiraishi A."/>
            <person name="Nakayama K."/>
            <person name="Satake H."/>
        </authorList>
    </citation>
    <scope>NUCLEOTIDE SEQUENCE</scope>
</reference>
<evidence type="ECO:0000313" key="3">
    <source>
        <dbReference type="Proteomes" id="UP001151760"/>
    </source>
</evidence>
<feature type="compositionally biased region" description="Polar residues" evidence="1">
    <location>
        <begin position="143"/>
        <end position="155"/>
    </location>
</feature>
<gene>
    <name evidence="2" type="ORF">Tco_0989642</name>
</gene>
<keyword evidence="3" id="KW-1185">Reference proteome</keyword>
<dbReference type="Proteomes" id="UP001151760">
    <property type="component" value="Unassembled WGS sequence"/>
</dbReference>
<feature type="region of interest" description="Disordered" evidence="1">
    <location>
        <begin position="142"/>
        <end position="171"/>
    </location>
</feature>